<feature type="coiled-coil region" evidence="1">
    <location>
        <begin position="114"/>
        <end position="141"/>
    </location>
</feature>
<gene>
    <name evidence="2" type="ORF">SAMN04488054_105100</name>
</gene>
<accession>A0A1I4KM64</accession>
<dbReference type="OrthoDB" id="2969515at2"/>
<keyword evidence="1" id="KW-0175">Coiled coil</keyword>
<evidence type="ECO:0000313" key="3">
    <source>
        <dbReference type="Proteomes" id="UP000199668"/>
    </source>
</evidence>
<dbReference type="RefSeq" id="WP_090926206.1">
    <property type="nucleotide sequence ID" value="NZ_FOTY01000005.1"/>
</dbReference>
<dbReference type="EMBL" id="FOTY01000005">
    <property type="protein sequence ID" value="SFL79862.1"/>
    <property type="molecule type" value="Genomic_DNA"/>
</dbReference>
<sequence>MSDNEILQQILGTVQSMEKRLQHVEMNMVTREEVQELVKEETKSLATKDMLEDLATKDMLEDLATKDMLEDLATKDMLEDLATKDMLEDLATKDMLEGLATKESQKHLATKADTAGLQQKMDSLQETVDRMERKQNVIQDQTGKLSEYHMHVTMELSEVKGSVAFNNHKLNDVERKLFKMKDSL</sequence>
<name>A0A1I4KM64_9BACI</name>
<keyword evidence="3" id="KW-1185">Reference proteome</keyword>
<dbReference type="Proteomes" id="UP000199668">
    <property type="component" value="Unassembled WGS sequence"/>
</dbReference>
<reference evidence="2 3" key="1">
    <citation type="submission" date="2016-10" db="EMBL/GenBank/DDBJ databases">
        <authorList>
            <person name="de Groot N.N."/>
        </authorList>
    </citation>
    <scope>NUCLEOTIDE SEQUENCE [LARGE SCALE GENOMIC DNA]</scope>
    <source>
        <strain evidence="2 3">CGMCC 1.6134</strain>
    </source>
</reference>
<dbReference type="AlphaFoldDB" id="A0A1I4KM64"/>
<organism evidence="2 3">
    <name type="scientific">Salibacterium qingdaonense</name>
    <dbReference type="NCBI Taxonomy" id="266892"/>
    <lineage>
        <taxon>Bacteria</taxon>
        <taxon>Bacillati</taxon>
        <taxon>Bacillota</taxon>
        <taxon>Bacilli</taxon>
        <taxon>Bacillales</taxon>
        <taxon>Bacillaceae</taxon>
    </lineage>
</organism>
<protein>
    <submittedName>
        <fullName evidence="2">Uncharacterized protein</fullName>
    </submittedName>
</protein>
<evidence type="ECO:0000256" key="1">
    <source>
        <dbReference type="SAM" id="Coils"/>
    </source>
</evidence>
<proteinExistence type="predicted"/>
<dbReference type="STRING" id="266892.SAMN04488054_105100"/>
<evidence type="ECO:0000313" key="2">
    <source>
        <dbReference type="EMBL" id="SFL79862.1"/>
    </source>
</evidence>